<evidence type="ECO:0000256" key="5">
    <source>
        <dbReference type="ARBA" id="ARBA00023136"/>
    </source>
</evidence>
<dbReference type="NCBIfam" id="TIGR00797">
    <property type="entry name" value="matE"/>
    <property type="match status" value="1"/>
</dbReference>
<keyword evidence="4 6" id="KW-1133">Transmembrane helix</keyword>
<feature type="transmembrane region" description="Helical" evidence="6">
    <location>
        <begin position="77"/>
        <end position="101"/>
    </location>
</feature>
<feature type="transmembrane region" description="Helical" evidence="6">
    <location>
        <begin position="292"/>
        <end position="315"/>
    </location>
</feature>
<keyword evidence="3 6" id="KW-0812">Transmembrane</keyword>
<protein>
    <recommendedName>
        <fullName evidence="6">Multidrug and toxin extrusion protein</fullName>
    </recommendedName>
</protein>
<dbReference type="GO" id="GO:0015297">
    <property type="term" value="F:antiporter activity"/>
    <property type="evidence" value="ECO:0007669"/>
    <property type="project" value="InterPro"/>
</dbReference>
<comment type="subcellular location">
    <subcellularLocation>
        <location evidence="1">Membrane</location>
        <topology evidence="1">Multi-pass membrane protein</topology>
    </subcellularLocation>
</comment>
<dbReference type="GO" id="GO:1990961">
    <property type="term" value="P:xenobiotic detoxification by transmembrane export across the plasma membrane"/>
    <property type="evidence" value="ECO:0007669"/>
    <property type="project" value="InterPro"/>
</dbReference>
<evidence type="ECO:0000256" key="6">
    <source>
        <dbReference type="RuleBase" id="RU004914"/>
    </source>
</evidence>
<feature type="transmembrane region" description="Helical" evidence="6">
    <location>
        <begin position="221"/>
        <end position="243"/>
    </location>
</feature>
<dbReference type="InterPro" id="IPR002528">
    <property type="entry name" value="MATE_fam"/>
</dbReference>
<feature type="transmembrane region" description="Helical" evidence="6">
    <location>
        <begin position="107"/>
        <end position="128"/>
    </location>
</feature>
<feature type="transmembrane region" description="Helical" evidence="6">
    <location>
        <begin position="191"/>
        <end position="209"/>
    </location>
</feature>
<evidence type="ECO:0000313" key="7">
    <source>
        <dbReference type="Proteomes" id="UP000095280"/>
    </source>
</evidence>
<feature type="transmembrane region" description="Helical" evidence="6">
    <location>
        <begin position="368"/>
        <end position="391"/>
    </location>
</feature>
<feature type="transmembrane region" description="Helical" evidence="6">
    <location>
        <begin position="436"/>
        <end position="455"/>
    </location>
</feature>
<evidence type="ECO:0000256" key="2">
    <source>
        <dbReference type="ARBA" id="ARBA00010199"/>
    </source>
</evidence>
<dbReference type="Pfam" id="PF01554">
    <property type="entry name" value="MatE"/>
    <property type="match status" value="2"/>
</dbReference>
<feature type="transmembrane region" description="Helical" evidence="6">
    <location>
        <begin position="149"/>
        <end position="171"/>
    </location>
</feature>
<feature type="transmembrane region" description="Helical" evidence="6">
    <location>
        <begin position="411"/>
        <end position="429"/>
    </location>
</feature>
<reference evidence="8" key="1">
    <citation type="submission" date="2016-11" db="UniProtKB">
        <authorList>
            <consortium name="WormBaseParasite"/>
        </authorList>
    </citation>
    <scope>IDENTIFICATION</scope>
</reference>
<organism evidence="7 8">
    <name type="scientific">Macrostomum lignano</name>
    <dbReference type="NCBI Taxonomy" id="282301"/>
    <lineage>
        <taxon>Eukaryota</taxon>
        <taxon>Metazoa</taxon>
        <taxon>Spiralia</taxon>
        <taxon>Lophotrochozoa</taxon>
        <taxon>Platyhelminthes</taxon>
        <taxon>Rhabditophora</taxon>
        <taxon>Macrostomorpha</taxon>
        <taxon>Macrostomida</taxon>
        <taxon>Macrostomidae</taxon>
        <taxon>Macrostomum</taxon>
    </lineage>
</organism>
<keyword evidence="5 6" id="KW-0472">Membrane</keyword>
<feature type="transmembrane region" description="Helical" evidence="6">
    <location>
        <begin position="566"/>
        <end position="585"/>
    </location>
</feature>
<accession>A0A1I8IB02</accession>
<comment type="similarity">
    <text evidence="2 6">Belongs to the multi antimicrobial extrusion (MATE) (TC 2.A.66.1) family.</text>
</comment>
<sequence length="811" mass="89615">MSFASSGRAERQHEASLGLDRVSQKGGYGTVPEGSTSYEPRPDTVQLKLLSFTEKFGQRFFPLGYWKEFREIGKLHLPSFLTCFFQIFLQTISVIMCGHLSKEQLDAAALACTLINVAGLGIGLGLSTGCDTYFAQTYGSAYRKRVGLYLQRSLIVMYMFLIPVYCLHLNIKPLLLLLGQDPVVSDMASQYILIFMPGVFFDYTFLVLARYLQTQNRVYPPLICAFIGNVFNAVSQYIAIYVLGFQYEASAACQAASLFVMCACIIAYIRVSGVYEDTWDGWTIEALYDIGGFVRLAVPGLMLVALEEIGTFVAGSISTLQLAAQGIVFQAAVLSYMVSLGMSIAVNIRVGQHIGAKQIEKAKHTYKVAVTMILTTSTILCILFSTCQSFVANLFTSDPVVRDATAELMTIYAPFPYVDGLSATASGVLKGSGRQFIGAVVNLIAYYAVAIPIGIPLSLLTKMEIRGFWVGLLIGLSFETVVFWIIIWRTNWEKEVLVAASRVAGTKAAKTSSAPLDAENASLLPRQNHIRRASRIYSTPYESDIEFDVSRPAKLPPLRPVLIRRCVTWLCLLMFMVAAIVLRAYQDVYLSFYWRELCLLQPLNASIGVNLTYCGAPTLGELSSVDGGNNYGQPGEIVCLGPKHMIEEELLYSVCFKEKNAVAMLISIRLPWIEASANTSSFNLSVTDDANNKLLEHTRCLACSSSTLLINISIPIDPYKPFNVKIVLTNETEVVYYGLYLPSEFRTRKPMSPTIYGYILEGPVDIGPATAEDTRQLSDRLVDRLVCLATAPAEPGSKVRAFFRKYVAKKQ</sequence>
<evidence type="ECO:0000256" key="1">
    <source>
        <dbReference type="ARBA" id="ARBA00004141"/>
    </source>
</evidence>
<dbReference type="GO" id="GO:0016020">
    <property type="term" value="C:membrane"/>
    <property type="evidence" value="ECO:0007669"/>
    <property type="project" value="UniProtKB-SubCell"/>
</dbReference>
<dbReference type="GO" id="GO:0042910">
    <property type="term" value="F:xenobiotic transmembrane transporter activity"/>
    <property type="evidence" value="ECO:0007669"/>
    <property type="project" value="InterPro"/>
</dbReference>
<keyword evidence="7" id="KW-1185">Reference proteome</keyword>
<evidence type="ECO:0000256" key="4">
    <source>
        <dbReference type="ARBA" id="ARBA00022989"/>
    </source>
</evidence>
<dbReference type="Proteomes" id="UP000095280">
    <property type="component" value="Unplaced"/>
</dbReference>
<feature type="transmembrane region" description="Helical" evidence="6">
    <location>
        <begin position="327"/>
        <end position="348"/>
    </location>
</feature>
<evidence type="ECO:0000256" key="3">
    <source>
        <dbReference type="ARBA" id="ARBA00022692"/>
    </source>
</evidence>
<feature type="transmembrane region" description="Helical" evidence="6">
    <location>
        <begin position="249"/>
        <end position="271"/>
    </location>
</feature>
<dbReference type="PANTHER" id="PTHR11206">
    <property type="entry name" value="MULTIDRUG RESISTANCE PROTEIN"/>
    <property type="match status" value="1"/>
</dbReference>
<dbReference type="CDD" id="cd13132">
    <property type="entry name" value="MATE_eukaryotic"/>
    <property type="match status" value="1"/>
</dbReference>
<name>A0A1I8IB02_9PLAT</name>
<dbReference type="WBParaSite" id="maker-uti_cns_0011161-snap-gene-0.4-mRNA-1">
    <property type="protein sequence ID" value="maker-uti_cns_0011161-snap-gene-0.4-mRNA-1"/>
    <property type="gene ID" value="maker-uti_cns_0011161-snap-gene-0.4"/>
</dbReference>
<proteinExistence type="inferred from homology"/>
<evidence type="ECO:0000313" key="8">
    <source>
        <dbReference type="WBParaSite" id="maker-uti_cns_0011161-snap-gene-0.4-mRNA-1"/>
    </source>
</evidence>
<feature type="transmembrane region" description="Helical" evidence="6">
    <location>
        <begin position="467"/>
        <end position="487"/>
    </location>
</feature>
<dbReference type="AlphaFoldDB" id="A0A1I8IB02"/>
<dbReference type="InterPro" id="IPR045069">
    <property type="entry name" value="MATE_euk"/>
</dbReference>